<dbReference type="Proteomes" id="UP000255036">
    <property type="component" value="Unassembled WGS sequence"/>
</dbReference>
<organism evidence="1 2">
    <name type="scientific">Anaerosacchariphilus polymeriproducens</name>
    <dbReference type="NCBI Taxonomy" id="1812858"/>
    <lineage>
        <taxon>Bacteria</taxon>
        <taxon>Bacillati</taxon>
        <taxon>Bacillota</taxon>
        <taxon>Clostridia</taxon>
        <taxon>Lachnospirales</taxon>
        <taxon>Lachnospiraceae</taxon>
        <taxon>Anaerosacchariphilus</taxon>
    </lineage>
</organism>
<dbReference type="OrthoDB" id="2232158at2"/>
<keyword evidence="2" id="KW-1185">Reference proteome</keyword>
<dbReference type="NCBIfam" id="NF040663">
    <property type="entry name" value="salivaricin_M"/>
    <property type="match status" value="1"/>
</dbReference>
<reference evidence="1 2" key="1">
    <citation type="submission" date="2018-07" db="EMBL/GenBank/DDBJ databases">
        <title>Anaerosacharophilus polymeroproducens gen. nov. sp. nov., an anaerobic bacterium isolated from salt field.</title>
        <authorList>
            <person name="Kim W."/>
            <person name="Yang S.-H."/>
            <person name="Oh J."/>
            <person name="Lee J.-H."/>
            <person name="Kwon K.K."/>
        </authorList>
    </citation>
    <scope>NUCLEOTIDE SEQUENCE [LARGE SCALE GENOMIC DNA]</scope>
    <source>
        <strain evidence="1 2">MCWD5</strain>
    </source>
</reference>
<dbReference type="EMBL" id="QRCT01000014">
    <property type="protein sequence ID" value="RDU24246.1"/>
    <property type="molecule type" value="Genomic_DNA"/>
</dbReference>
<protein>
    <submittedName>
        <fullName evidence="1">Lantibiotic salivaricin M</fullName>
    </submittedName>
</protein>
<evidence type="ECO:0000313" key="1">
    <source>
        <dbReference type="EMBL" id="RDU24246.1"/>
    </source>
</evidence>
<name>A0A371AXE1_9FIRM</name>
<evidence type="ECO:0000313" key="2">
    <source>
        <dbReference type="Proteomes" id="UP000255036"/>
    </source>
</evidence>
<sequence length="50" mass="5215">MSVAYEIAEQDLAGKSGAGVYTAIQLTLAGKCGNYFTVSYECTTNNISCG</sequence>
<comment type="caution">
    <text evidence="1">The sequence shown here is derived from an EMBL/GenBank/DDBJ whole genome shotgun (WGS) entry which is preliminary data.</text>
</comment>
<proteinExistence type="predicted"/>
<dbReference type="AlphaFoldDB" id="A0A371AXE1"/>
<gene>
    <name evidence="1" type="ORF">DWV06_05800</name>
</gene>
<accession>A0A371AXE1</accession>